<evidence type="ECO:0000256" key="1">
    <source>
        <dbReference type="SAM" id="SignalP"/>
    </source>
</evidence>
<dbReference type="KEGG" id="bpf:BpOF4_21984"/>
<sequence length="396" mass="44561">MSKFCLFVLIFFLVSTNGVLATNEVKFNLEKMELNYGEDRFEIFYHEDNFDKLELVLNDKKIDFNDNEISLDGLDELDEYPVFEVVINGYKNNIVADQLTASIILVPDNDSFTTSHIQSLDAMKIFWYEHKDAIDFHVSINENQVATTDENSYFIPKSESVDSYSVQANIDTELDVEGGDGGETIIFHTPIDHRSSLLSVTTQSGSTNSRLRVRSILLANNGSPSINQGYVKSPVDSRWFSTDKTTSITANSGTSRLQHDVLVTWSMSGLPTLSQSRSVGRTYRYSYSNGVYTLQDSRIASTGGMGYNTISRTNNHAAFNMYGDVGNPYAITTSIKYSLRADIYRNNSTSLRGSHTLFPSFGIYRNNNSVGFSRLYTYNQGTRPITDITRQTSFSR</sequence>
<dbReference type="InterPro" id="IPR021631">
    <property type="entry name" value="DUF3238"/>
</dbReference>
<reference evidence="2 3" key="1">
    <citation type="journal article" date="2011" name="Environ. Microbiol.">
        <title>Genome of alkaliphilic Bacillus pseudofirmus OF4 reveals adaptations that support the ability to grow in an external pH range from 7.5 to 11.4.</title>
        <authorList>
            <person name="Janto B."/>
            <person name="Ahmed A."/>
            <person name="Ito M."/>
            <person name="Liu J."/>
            <person name="Hicks D.B."/>
            <person name="Pagni S."/>
            <person name="Fackelmayer O.J."/>
            <person name="Smith T.A."/>
            <person name="Earl J."/>
            <person name="Elbourne L.D."/>
            <person name="Hassan K."/>
            <person name="Paulsen I.T."/>
            <person name="Kolsto A.B."/>
            <person name="Tourasse N.J."/>
            <person name="Ehrlich G.D."/>
            <person name="Boissy R."/>
            <person name="Ivey D.M."/>
            <person name="Li G."/>
            <person name="Xue Y."/>
            <person name="Ma Y."/>
            <person name="Hu F.Z."/>
            <person name="Krulwich T.A."/>
        </authorList>
    </citation>
    <scope>NUCLEOTIDE SEQUENCE [LARGE SCALE GENOMIC DNA]</scope>
    <source>
        <strain evidence="3">ATCC BAA-2126 / JCM 17055 / OF4</strain>
    </source>
</reference>
<dbReference type="HOGENOM" id="CLU_695707_0_0_9"/>
<dbReference type="AlphaFoldDB" id="D3G216"/>
<evidence type="ECO:0000313" key="2">
    <source>
        <dbReference type="EMBL" id="ADC52392.1"/>
    </source>
</evidence>
<dbReference type="Pfam" id="PF11579">
    <property type="entry name" value="DUF3238"/>
    <property type="match status" value="1"/>
</dbReference>
<gene>
    <name evidence="2" type="ordered locus">BpOF4_21984</name>
</gene>
<evidence type="ECO:0000313" key="3">
    <source>
        <dbReference type="Proteomes" id="UP000001544"/>
    </source>
</evidence>
<accession>D3G216</accession>
<feature type="chain" id="PRO_5039526918" evidence="1">
    <location>
        <begin position="22"/>
        <end position="396"/>
    </location>
</feature>
<dbReference type="Proteomes" id="UP000001544">
    <property type="component" value="Plasmid pBpOF4-02"/>
</dbReference>
<organism evidence="2 3">
    <name type="scientific">Alkalihalophilus pseudofirmus (strain ATCC BAA-2126 / JCM 17055 / OF4)</name>
    <name type="common">Bacillus pseudofirmus</name>
    <dbReference type="NCBI Taxonomy" id="398511"/>
    <lineage>
        <taxon>Bacteria</taxon>
        <taxon>Bacillati</taxon>
        <taxon>Bacillota</taxon>
        <taxon>Bacilli</taxon>
        <taxon>Bacillales</taxon>
        <taxon>Bacillaceae</taxon>
        <taxon>Alkalihalophilus</taxon>
    </lineage>
</organism>
<keyword evidence="2" id="KW-0614">Plasmid</keyword>
<keyword evidence="3" id="KW-1185">Reference proteome</keyword>
<proteinExistence type="predicted"/>
<keyword evidence="1" id="KW-0732">Signal</keyword>
<geneLocation type="plasmid" evidence="2 3">
    <name>pBpOF4-02</name>
</geneLocation>
<feature type="signal peptide" evidence="1">
    <location>
        <begin position="1"/>
        <end position="21"/>
    </location>
</feature>
<name>D3G216_ALKPO</name>
<dbReference type="EMBL" id="CP001880">
    <property type="protein sequence ID" value="ADC52392.1"/>
    <property type="molecule type" value="Genomic_DNA"/>
</dbReference>
<protein>
    <submittedName>
        <fullName evidence="2">Uncharacterized protein</fullName>
    </submittedName>
</protein>